<dbReference type="Proteomes" id="UP000736384">
    <property type="component" value="Unassembled WGS sequence"/>
</dbReference>
<dbReference type="RefSeq" id="WP_165891890.1">
    <property type="nucleotide sequence ID" value="NZ_JAAPAP010000003.1"/>
</dbReference>
<dbReference type="InterPro" id="IPR021948">
    <property type="entry name" value="DUF3565"/>
</dbReference>
<evidence type="ECO:0000256" key="1">
    <source>
        <dbReference type="SAM" id="MobiDB-lite"/>
    </source>
</evidence>
<feature type="compositionally biased region" description="Basic and acidic residues" evidence="1">
    <location>
        <begin position="15"/>
        <end position="26"/>
    </location>
</feature>
<name>A0AA43Z5N0_9GAMM</name>
<accession>A0AA43Z5N0</accession>
<dbReference type="AlphaFoldDB" id="A0AA43Z5N0"/>
<organism evidence="2 3">
    <name type="scientific">Azotobacter chroococcum</name>
    <dbReference type="NCBI Taxonomy" id="353"/>
    <lineage>
        <taxon>Bacteria</taxon>
        <taxon>Pseudomonadati</taxon>
        <taxon>Pseudomonadota</taxon>
        <taxon>Gammaproteobacteria</taxon>
        <taxon>Pseudomonadales</taxon>
        <taxon>Pseudomonadaceae</taxon>
        <taxon>Azotobacter</taxon>
    </lineage>
</organism>
<evidence type="ECO:0000313" key="2">
    <source>
        <dbReference type="EMBL" id="NHN76749.1"/>
    </source>
</evidence>
<proteinExistence type="predicted"/>
<gene>
    <name evidence="2" type="ORF">HA520_05525</name>
</gene>
<dbReference type="EMBL" id="JAAPAP010000003">
    <property type="protein sequence ID" value="NHN76749.1"/>
    <property type="molecule type" value="Genomic_DNA"/>
</dbReference>
<protein>
    <submittedName>
        <fullName evidence="2">DUF3565 domain-containing protein</fullName>
    </submittedName>
</protein>
<dbReference type="Pfam" id="PF12088">
    <property type="entry name" value="DUF3565"/>
    <property type="match status" value="1"/>
</dbReference>
<comment type="caution">
    <text evidence="2">The sequence shown here is derived from an EMBL/GenBank/DDBJ whole genome shotgun (WGS) entry which is preliminary data.</text>
</comment>
<sequence>MQKKNEATSVTAASRESEPAGDERAGPPRLSGFRQDADGHWVALLSCGHTQHLRHQPPWQSRPWVLDPEHRRRLIGQPFPCGWCLKERLREH</sequence>
<feature type="region of interest" description="Disordered" evidence="1">
    <location>
        <begin position="1"/>
        <end position="33"/>
    </location>
</feature>
<reference evidence="2" key="1">
    <citation type="submission" date="2020-03" db="EMBL/GenBank/DDBJ databases">
        <title>Genome assembly of Azotobacter chroococcum W5.</title>
        <authorList>
            <person name="Kannepalli A."/>
        </authorList>
    </citation>
    <scope>NUCLEOTIDE SEQUENCE</scope>
    <source>
        <strain evidence="2">W5</strain>
    </source>
</reference>
<evidence type="ECO:0000313" key="3">
    <source>
        <dbReference type="Proteomes" id="UP000736384"/>
    </source>
</evidence>